<name>A0A368GIX4_ANCCA</name>
<gene>
    <name evidence="1" type="ORF">ANCCAN_09658</name>
</gene>
<dbReference type="Proteomes" id="UP000252519">
    <property type="component" value="Unassembled WGS sequence"/>
</dbReference>
<evidence type="ECO:0000313" key="2">
    <source>
        <dbReference type="Proteomes" id="UP000252519"/>
    </source>
</evidence>
<organism evidence="1 2">
    <name type="scientific">Ancylostoma caninum</name>
    <name type="common">Dog hookworm</name>
    <dbReference type="NCBI Taxonomy" id="29170"/>
    <lineage>
        <taxon>Eukaryota</taxon>
        <taxon>Metazoa</taxon>
        <taxon>Ecdysozoa</taxon>
        <taxon>Nematoda</taxon>
        <taxon>Chromadorea</taxon>
        <taxon>Rhabditida</taxon>
        <taxon>Rhabditina</taxon>
        <taxon>Rhabditomorpha</taxon>
        <taxon>Strongyloidea</taxon>
        <taxon>Ancylostomatidae</taxon>
        <taxon>Ancylostomatinae</taxon>
        <taxon>Ancylostoma</taxon>
    </lineage>
</organism>
<comment type="caution">
    <text evidence="1">The sequence shown here is derived from an EMBL/GenBank/DDBJ whole genome shotgun (WGS) entry which is preliminary data.</text>
</comment>
<dbReference type="AlphaFoldDB" id="A0A368GIX4"/>
<evidence type="ECO:0000313" key="1">
    <source>
        <dbReference type="EMBL" id="RCN44314.1"/>
    </source>
</evidence>
<sequence>MSLITWLRTPLKHFNVIFVRKSLLDFIRMTYGLIHKSGSI</sequence>
<protein>
    <submittedName>
        <fullName evidence="1">Uncharacterized protein</fullName>
    </submittedName>
</protein>
<proteinExistence type="predicted"/>
<dbReference type="EMBL" id="JOJR01000132">
    <property type="protein sequence ID" value="RCN44314.1"/>
    <property type="molecule type" value="Genomic_DNA"/>
</dbReference>
<reference evidence="1 2" key="1">
    <citation type="submission" date="2014-10" db="EMBL/GenBank/DDBJ databases">
        <title>Draft genome of the hookworm Ancylostoma caninum.</title>
        <authorList>
            <person name="Mitreva M."/>
        </authorList>
    </citation>
    <scope>NUCLEOTIDE SEQUENCE [LARGE SCALE GENOMIC DNA]</scope>
    <source>
        <strain evidence="1 2">Baltimore</strain>
    </source>
</reference>
<accession>A0A368GIX4</accession>
<keyword evidence="2" id="KW-1185">Reference proteome</keyword>